<evidence type="ECO:0000313" key="2">
    <source>
        <dbReference type="EnsemblFungi" id="FOXG_07231P0"/>
    </source>
</evidence>
<reference evidence="3" key="1">
    <citation type="journal article" date="2012" name="Mol. Plant Microbe Interact.">
        <title>A highly conserved effector in Fusarium oxysporum is required for full virulence on Arabidopsis.</title>
        <authorList>
            <person name="Thatcher L.F."/>
            <person name="Gardiner D.M."/>
            <person name="Kazan K."/>
            <person name="Manners J."/>
        </authorList>
    </citation>
    <scope>NUCLEOTIDE SEQUENCE [LARGE SCALE GENOMIC DNA]</scope>
    <source>
        <strain evidence="3">Fo5176</strain>
    </source>
</reference>
<dbReference type="EnsemblFungi" id="FOXG_06594T0">
    <property type="protein sequence ID" value="FOXG_06594P0"/>
    <property type="gene ID" value="FOXG_06594"/>
</dbReference>
<sequence>MERGGNGALCSLDIRADSGNIAADAGGRGSIDMLRGRSLGAGSGRGSVSGLALNSTGDGTTDALDGTGGSTRGRGRCAFGGGDNAAGTFKGRGRCVFDGGDLASLRP</sequence>
<feature type="region of interest" description="Disordered" evidence="1">
    <location>
        <begin position="41"/>
        <end position="70"/>
    </location>
</feature>
<reference evidence="2" key="2">
    <citation type="submission" date="2025-05" db="UniProtKB">
        <authorList>
            <consortium name="EnsemblFungi"/>
        </authorList>
    </citation>
    <scope>IDENTIFICATION</scope>
    <source>
        <strain evidence="2">4287 / CBS 123668 / FGSC 9935 / NRRL 34936</strain>
    </source>
</reference>
<organism evidence="2 3">
    <name type="scientific">Fusarium oxysporum (strain Fo5176)</name>
    <name type="common">Fusarium vascular wilt</name>
    <dbReference type="NCBI Taxonomy" id="660025"/>
    <lineage>
        <taxon>Eukaryota</taxon>
        <taxon>Fungi</taxon>
        <taxon>Dikarya</taxon>
        <taxon>Ascomycota</taxon>
        <taxon>Pezizomycotina</taxon>
        <taxon>Sordariomycetes</taxon>
        <taxon>Hypocreomycetidae</taxon>
        <taxon>Hypocreales</taxon>
        <taxon>Nectriaceae</taxon>
        <taxon>Fusarium</taxon>
        <taxon>Fusarium oxysporum species complex</taxon>
    </lineage>
</organism>
<proteinExistence type="predicted"/>
<name>A0A0D2XTC9_FUSOF</name>
<dbReference type="EnsemblFungi" id="FOXG_06665T0">
    <property type="protein sequence ID" value="FOXG_06665P0"/>
    <property type="gene ID" value="FOXG_06665"/>
</dbReference>
<accession>A0A0D2XTC9</accession>
<evidence type="ECO:0000256" key="1">
    <source>
        <dbReference type="SAM" id="MobiDB-lite"/>
    </source>
</evidence>
<feature type="compositionally biased region" description="Low complexity" evidence="1">
    <location>
        <begin position="48"/>
        <end position="65"/>
    </location>
</feature>
<dbReference type="Proteomes" id="UP000002489">
    <property type="component" value="Unassembled WGS sequence"/>
</dbReference>
<protein>
    <submittedName>
        <fullName evidence="2">Uncharacterized protein</fullName>
    </submittedName>
</protein>
<dbReference type="EnsemblFungi" id="FOXG_07231T0">
    <property type="protein sequence ID" value="FOXG_07231P0"/>
    <property type="gene ID" value="FOXG_07231"/>
</dbReference>
<evidence type="ECO:0000313" key="3">
    <source>
        <dbReference type="Proteomes" id="UP000002489"/>
    </source>
</evidence>
<dbReference type="AlphaFoldDB" id="A0A0D2XTC9"/>